<protein>
    <submittedName>
        <fullName evidence="4">Unannotated protein</fullName>
    </submittedName>
</protein>
<dbReference type="EMBL" id="CAFBOQ010000039">
    <property type="protein sequence ID" value="CAB4992057.1"/>
    <property type="molecule type" value="Genomic_DNA"/>
</dbReference>
<dbReference type="EMBL" id="CAFBQD010000032">
    <property type="protein sequence ID" value="CAB5052052.1"/>
    <property type="molecule type" value="Genomic_DNA"/>
</dbReference>
<evidence type="ECO:0000313" key="1">
    <source>
        <dbReference type="EMBL" id="CAB4710084.1"/>
    </source>
</evidence>
<dbReference type="AlphaFoldDB" id="A0A6J7NFW5"/>
<dbReference type="EMBL" id="CAFAAU010000036">
    <property type="protein sequence ID" value="CAB4811969.1"/>
    <property type="molecule type" value="Genomic_DNA"/>
</dbReference>
<sequence length="204" mass="23035">MTHRHVVIAGNGRSGTTFLVHLFTALGIDTGFTEESAQSSIDPLSNAGLEFNLFRPDYENLPYIIKSPFFYKVADEILNNPKIEIENILIPIRKLEDAAKSRIRIQSLAEEKAQKTIREGLVPGGITGTNDKAEQELVLARQINELIISVAESEVPYTFISFPLLVTNPHYLYKKIGFLIPEIKFDTFLEVFTKISKPELVHEF</sequence>
<evidence type="ECO:0000313" key="3">
    <source>
        <dbReference type="EMBL" id="CAB4855036.1"/>
    </source>
</evidence>
<proteinExistence type="predicted"/>
<organism evidence="4">
    <name type="scientific">freshwater metagenome</name>
    <dbReference type="NCBI Taxonomy" id="449393"/>
    <lineage>
        <taxon>unclassified sequences</taxon>
        <taxon>metagenomes</taxon>
        <taxon>ecological metagenomes</taxon>
    </lineage>
</organism>
<dbReference type="SUPFAM" id="SSF52540">
    <property type="entry name" value="P-loop containing nucleoside triphosphate hydrolases"/>
    <property type="match status" value="1"/>
</dbReference>
<name>A0A6J7NFW5_9ZZZZ</name>
<accession>A0A6J7NFW5</accession>
<evidence type="ECO:0000313" key="2">
    <source>
        <dbReference type="EMBL" id="CAB4811969.1"/>
    </source>
</evidence>
<dbReference type="EMBL" id="CAEZYA010000035">
    <property type="protein sequence ID" value="CAB4710084.1"/>
    <property type="molecule type" value="Genomic_DNA"/>
</dbReference>
<evidence type="ECO:0000313" key="5">
    <source>
        <dbReference type="EMBL" id="CAB5052052.1"/>
    </source>
</evidence>
<dbReference type="EMBL" id="CAFBLC010000043">
    <property type="protein sequence ID" value="CAB4855036.1"/>
    <property type="molecule type" value="Genomic_DNA"/>
</dbReference>
<gene>
    <name evidence="1" type="ORF">UFOPK2627_00992</name>
    <name evidence="2" type="ORF">UFOPK3078_01078</name>
    <name evidence="3" type="ORF">UFOPK3288_01152</name>
    <name evidence="4" type="ORF">UFOPK3990_01149</name>
    <name evidence="5" type="ORF">UFOPK4245_01047</name>
    <name evidence="6" type="ORF">UFOPK4427_00603</name>
</gene>
<evidence type="ECO:0000313" key="6">
    <source>
        <dbReference type="EMBL" id="CAB5142846.1"/>
    </source>
</evidence>
<reference evidence="4" key="1">
    <citation type="submission" date="2020-05" db="EMBL/GenBank/DDBJ databases">
        <authorList>
            <person name="Chiriac C."/>
            <person name="Salcher M."/>
            <person name="Ghai R."/>
            <person name="Kavagutti S V."/>
        </authorList>
    </citation>
    <scope>NUCLEOTIDE SEQUENCE</scope>
</reference>
<evidence type="ECO:0000313" key="4">
    <source>
        <dbReference type="EMBL" id="CAB4992057.1"/>
    </source>
</evidence>
<dbReference type="EMBL" id="CAFBRY010000012">
    <property type="protein sequence ID" value="CAB5142846.1"/>
    <property type="molecule type" value="Genomic_DNA"/>
</dbReference>
<dbReference type="InterPro" id="IPR027417">
    <property type="entry name" value="P-loop_NTPase"/>
</dbReference>